<protein>
    <recommendedName>
        <fullName evidence="2">ACT domain-containing protein ACR</fullName>
    </recommendedName>
    <alternativeName>
        <fullName evidence="2">Protein ACT DOMAIN REPEATS</fullName>
    </alternativeName>
</protein>
<evidence type="ECO:0000259" key="4">
    <source>
        <dbReference type="PROSITE" id="PS51671"/>
    </source>
</evidence>
<dbReference type="EMBL" id="JAUJYO010000012">
    <property type="protein sequence ID" value="KAK1301826.1"/>
    <property type="molecule type" value="Genomic_DNA"/>
</dbReference>
<dbReference type="InterPro" id="IPR045865">
    <property type="entry name" value="ACT-like_dom_sf"/>
</dbReference>
<dbReference type="Proteomes" id="UP001180020">
    <property type="component" value="Unassembled WGS sequence"/>
</dbReference>
<evidence type="ECO:0000256" key="3">
    <source>
        <dbReference type="SAM" id="MobiDB-lite"/>
    </source>
</evidence>
<evidence type="ECO:0000256" key="2">
    <source>
        <dbReference type="RuleBase" id="RU369043"/>
    </source>
</evidence>
<evidence type="ECO:0000313" key="5">
    <source>
        <dbReference type="EMBL" id="KAK1301826.1"/>
    </source>
</evidence>
<dbReference type="AlphaFoldDB" id="A0AAV9DLN8"/>
<keyword evidence="1 2" id="KW-0677">Repeat</keyword>
<feature type="domain" description="ACT" evidence="4">
    <location>
        <begin position="65"/>
        <end position="122"/>
    </location>
</feature>
<dbReference type="InterPro" id="IPR040217">
    <property type="entry name" value="ACR1-12"/>
</dbReference>
<sequence>MEVSISRGNRLGATNGECGNDHGPSITGPSHRTVGILIDNDACEDATVIRVDSENKHGNLLEGLELELRTKDREGLLSDITRTLTENGMCIRRAEMSIEDGMVVDNFHVTDMLGNLVEAKEV</sequence>
<feature type="region of interest" description="Disordered" evidence="3">
    <location>
        <begin position="1"/>
        <end position="30"/>
    </location>
</feature>
<dbReference type="PROSITE" id="PS51671">
    <property type="entry name" value="ACT"/>
    <property type="match status" value="1"/>
</dbReference>
<reference evidence="5" key="1">
    <citation type="journal article" date="2023" name="Nat. Commun.">
        <title>Diploid and tetraploid genomes of Acorus and the evolution of monocots.</title>
        <authorList>
            <person name="Ma L."/>
            <person name="Liu K.W."/>
            <person name="Li Z."/>
            <person name="Hsiao Y.Y."/>
            <person name="Qi Y."/>
            <person name="Fu T."/>
            <person name="Tang G.D."/>
            <person name="Zhang D."/>
            <person name="Sun W.H."/>
            <person name="Liu D.K."/>
            <person name="Li Y."/>
            <person name="Chen G.Z."/>
            <person name="Liu X.D."/>
            <person name="Liao X.Y."/>
            <person name="Jiang Y.T."/>
            <person name="Yu X."/>
            <person name="Hao Y."/>
            <person name="Huang J."/>
            <person name="Zhao X.W."/>
            <person name="Ke S."/>
            <person name="Chen Y.Y."/>
            <person name="Wu W.L."/>
            <person name="Hsu J.L."/>
            <person name="Lin Y.F."/>
            <person name="Huang M.D."/>
            <person name="Li C.Y."/>
            <person name="Huang L."/>
            <person name="Wang Z.W."/>
            <person name="Zhao X."/>
            <person name="Zhong W.Y."/>
            <person name="Peng D.H."/>
            <person name="Ahmad S."/>
            <person name="Lan S."/>
            <person name="Zhang J.S."/>
            <person name="Tsai W.C."/>
            <person name="Van de Peer Y."/>
            <person name="Liu Z.J."/>
        </authorList>
    </citation>
    <scope>NUCLEOTIDE SEQUENCE</scope>
    <source>
        <strain evidence="5">CP</strain>
    </source>
</reference>
<dbReference type="SUPFAM" id="SSF55021">
    <property type="entry name" value="ACT-like"/>
    <property type="match status" value="1"/>
</dbReference>
<comment type="function">
    <text evidence="2">Binds amino acids.</text>
</comment>
<dbReference type="GO" id="GO:0016597">
    <property type="term" value="F:amino acid binding"/>
    <property type="evidence" value="ECO:0007669"/>
    <property type="project" value="UniProtKB-UniRule"/>
</dbReference>
<keyword evidence="6" id="KW-1185">Reference proteome</keyword>
<name>A0AAV9DLN8_ACOCL</name>
<proteinExistence type="predicted"/>
<accession>A0AAV9DLN8</accession>
<dbReference type="Gene3D" id="3.30.70.260">
    <property type="match status" value="1"/>
</dbReference>
<evidence type="ECO:0000313" key="6">
    <source>
        <dbReference type="Proteomes" id="UP001180020"/>
    </source>
</evidence>
<dbReference type="InterPro" id="IPR002912">
    <property type="entry name" value="ACT_dom"/>
</dbReference>
<reference evidence="5" key="2">
    <citation type="submission" date="2023-06" db="EMBL/GenBank/DDBJ databases">
        <authorList>
            <person name="Ma L."/>
            <person name="Liu K.-W."/>
            <person name="Li Z."/>
            <person name="Hsiao Y.-Y."/>
            <person name="Qi Y."/>
            <person name="Fu T."/>
            <person name="Tang G."/>
            <person name="Zhang D."/>
            <person name="Sun W.-H."/>
            <person name="Liu D.-K."/>
            <person name="Li Y."/>
            <person name="Chen G.-Z."/>
            <person name="Liu X.-D."/>
            <person name="Liao X.-Y."/>
            <person name="Jiang Y.-T."/>
            <person name="Yu X."/>
            <person name="Hao Y."/>
            <person name="Huang J."/>
            <person name="Zhao X.-W."/>
            <person name="Ke S."/>
            <person name="Chen Y.-Y."/>
            <person name="Wu W.-L."/>
            <person name="Hsu J.-L."/>
            <person name="Lin Y.-F."/>
            <person name="Huang M.-D."/>
            <person name="Li C.-Y."/>
            <person name="Huang L."/>
            <person name="Wang Z.-W."/>
            <person name="Zhao X."/>
            <person name="Zhong W.-Y."/>
            <person name="Peng D.-H."/>
            <person name="Ahmad S."/>
            <person name="Lan S."/>
            <person name="Zhang J.-S."/>
            <person name="Tsai W.-C."/>
            <person name="Van De Peer Y."/>
            <person name="Liu Z.-J."/>
        </authorList>
    </citation>
    <scope>NUCLEOTIDE SEQUENCE</scope>
    <source>
        <strain evidence="5">CP</strain>
        <tissue evidence="5">Leaves</tissue>
    </source>
</reference>
<comment type="caution">
    <text evidence="5">The sequence shown here is derived from an EMBL/GenBank/DDBJ whole genome shotgun (WGS) entry which is preliminary data.</text>
</comment>
<dbReference type="PANTHER" id="PTHR31096:SF55">
    <property type="entry name" value="ACT DOMAIN-CONTAINING PROTEIN ACR6"/>
    <property type="match status" value="1"/>
</dbReference>
<organism evidence="5 6">
    <name type="scientific">Acorus calamus</name>
    <name type="common">Sweet flag</name>
    <dbReference type="NCBI Taxonomy" id="4465"/>
    <lineage>
        <taxon>Eukaryota</taxon>
        <taxon>Viridiplantae</taxon>
        <taxon>Streptophyta</taxon>
        <taxon>Embryophyta</taxon>
        <taxon>Tracheophyta</taxon>
        <taxon>Spermatophyta</taxon>
        <taxon>Magnoliopsida</taxon>
        <taxon>Liliopsida</taxon>
        <taxon>Acoraceae</taxon>
        <taxon>Acorus</taxon>
    </lineage>
</organism>
<evidence type="ECO:0000256" key="1">
    <source>
        <dbReference type="ARBA" id="ARBA00022737"/>
    </source>
</evidence>
<dbReference type="PANTHER" id="PTHR31096">
    <property type="entry name" value="ACT DOMAIN-CONTAINING PROTEIN ACR4-RELATED"/>
    <property type="match status" value="1"/>
</dbReference>
<gene>
    <name evidence="5" type="ORF">QJS10_CPB12g00041</name>
</gene>